<reference evidence="3 4" key="1">
    <citation type="submission" date="2022-05" db="EMBL/GenBank/DDBJ databases">
        <authorList>
            <consortium name="Genoscope - CEA"/>
            <person name="William W."/>
        </authorList>
    </citation>
    <scope>NUCLEOTIDE SEQUENCE [LARGE SCALE GENOMIC DNA]</scope>
</reference>
<evidence type="ECO:0000313" key="3">
    <source>
        <dbReference type="EMBL" id="CAH3152799.1"/>
    </source>
</evidence>
<dbReference type="PANTHER" id="PTHR23319:SF4">
    <property type="entry name" value="GRAM DOMAIN CONTAINING 1B, ISOFORM E"/>
    <property type="match status" value="1"/>
</dbReference>
<feature type="non-terminal residue" evidence="3">
    <location>
        <position position="1"/>
    </location>
</feature>
<dbReference type="PANTHER" id="PTHR23319">
    <property type="entry name" value="GRAM DOMAIN CONTAINING 1B, ISOFORM E"/>
    <property type="match status" value="1"/>
</dbReference>
<feature type="compositionally biased region" description="Acidic residues" evidence="1">
    <location>
        <begin position="94"/>
        <end position="105"/>
    </location>
</feature>
<comment type="caution">
    <text evidence="3">The sequence shown here is derived from an EMBL/GenBank/DDBJ whole genome shotgun (WGS) entry which is preliminary data.</text>
</comment>
<evidence type="ECO:0000256" key="1">
    <source>
        <dbReference type="SAM" id="MobiDB-lite"/>
    </source>
</evidence>
<feature type="domain" description="GRAM" evidence="2">
    <location>
        <begin position="13"/>
        <end position="68"/>
    </location>
</feature>
<dbReference type="Pfam" id="PF02893">
    <property type="entry name" value="GRAM"/>
    <property type="match status" value="1"/>
</dbReference>
<dbReference type="InterPro" id="IPR004182">
    <property type="entry name" value="GRAM"/>
</dbReference>
<gene>
    <name evidence="3" type="ORF">PEVE_00000891</name>
</gene>
<organism evidence="3 4">
    <name type="scientific">Porites evermanni</name>
    <dbReference type="NCBI Taxonomy" id="104178"/>
    <lineage>
        <taxon>Eukaryota</taxon>
        <taxon>Metazoa</taxon>
        <taxon>Cnidaria</taxon>
        <taxon>Anthozoa</taxon>
        <taxon>Hexacorallia</taxon>
        <taxon>Scleractinia</taxon>
        <taxon>Fungiina</taxon>
        <taxon>Poritidae</taxon>
        <taxon>Porites</taxon>
    </lineage>
</organism>
<feature type="non-terminal residue" evidence="3">
    <location>
        <position position="133"/>
    </location>
</feature>
<proteinExistence type="predicted"/>
<keyword evidence="4" id="KW-1185">Reference proteome</keyword>
<evidence type="ECO:0000259" key="2">
    <source>
        <dbReference type="Pfam" id="PF02893"/>
    </source>
</evidence>
<feature type="region of interest" description="Disordered" evidence="1">
    <location>
        <begin position="85"/>
        <end position="133"/>
    </location>
</feature>
<dbReference type="Gene3D" id="2.30.29.30">
    <property type="entry name" value="Pleckstrin-homology domain (PH domain)/Phosphotyrosine-binding domain (PTB)"/>
    <property type="match status" value="1"/>
</dbReference>
<evidence type="ECO:0000313" key="4">
    <source>
        <dbReference type="Proteomes" id="UP001159427"/>
    </source>
</evidence>
<dbReference type="EMBL" id="CALNXI010001043">
    <property type="protein sequence ID" value="CAH3152799.1"/>
    <property type="molecule type" value="Genomic_DNA"/>
</dbReference>
<name>A0ABN8PXE5_9CNID</name>
<sequence length="133" mass="14630">KSPANWLPASFNQVTIKCTDVNSIRKEKTALVIPNAVQVCTETEKYFFASFISRDTTYTVLFRIWQNALLDQPLSPSELIQVVGKYSESHDVSSDNDDDSDDSDDGKEVQLSNESSGSEADVEGEMPSGDSLS</sequence>
<protein>
    <recommendedName>
        <fullName evidence="2">GRAM domain-containing protein</fullName>
    </recommendedName>
</protein>
<dbReference type="InterPro" id="IPR011993">
    <property type="entry name" value="PH-like_dom_sf"/>
</dbReference>
<accession>A0ABN8PXE5</accession>
<dbReference type="Proteomes" id="UP001159427">
    <property type="component" value="Unassembled WGS sequence"/>
</dbReference>
<dbReference type="InterPro" id="IPR051482">
    <property type="entry name" value="Cholesterol_transport"/>
</dbReference>